<sequence>MSDTIYDESYDESPTSQPDPIQVDQDLLIEDLSYQDAKDYVMRFLIAEKKLERQLHDKQRELEKWNERLAVAEKNNTPQQLEDVKRHLHRLIQERDTLAAERDTLHRKNVVLKEKLQHMAHNAGAAASARAEKLLSDFEQLVDVDEYKLQEAMKDQEADEELAKLKAKLNQS</sequence>
<evidence type="ECO:0000256" key="1">
    <source>
        <dbReference type="SAM" id="Coils"/>
    </source>
</evidence>
<dbReference type="Proteomes" id="UP000649604">
    <property type="component" value="Unassembled WGS sequence"/>
</dbReference>
<feature type="region of interest" description="Disordered" evidence="2">
    <location>
        <begin position="1"/>
        <end position="22"/>
    </location>
</feature>
<dbReference type="EMBL" id="WJJP01000664">
    <property type="protein sequence ID" value="MBD3326942.1"/>
    <property type="molecule type" value="Genomic_DNA"/>
</dbReference>
<name>A0A9D5JZ50_9BACT</name>
<keyword evidence="1" id="KW-0175">Coiled coil</keyword>
<comment type="caution">
    <text evidence="3">The sequence shown here is derived from an EMBL/GenBank/DDBJ whole genome shotgun (WGS) entry which is preliminary data.</text>
</comment>
<reference evidence="3" key="1">
    <citation type="submission" date="2019-11" db="EMBL/GenBank/DDBJ databases">
        <title>Microbial mats filling the niche in hypersaline microbial mats.</title>
        <authorList>
            <person name="Wong H.L."/>
            <person name="Macleod F.I."/>
            <person name="White R.A. III"/>
            <person name="Burns B.P."/>
        </authorList>
    </citation>
    <scope>NUCLEOTIDE SEQUENCE</scope>
    <source>
        <strain evidence="3">Rbin_158</strain>
    </source>
</reference>
<feature type="coiled-coil region" evidence="1">
    <location>
        <begin position="48"/>
        <end position="108"/>
    </location>
</feature>
<dbReference type="AlphaFoldDB" id="A0A9D5JZ50"/>
<protein>
    <submittedName>
        <fullName evidence="3">Uncharacterized protein</fullName>
    </submittedName>
</protein>
<evidence type="ECO:0000313" key="4">
    <source>
        <dbReference type="Proteomes" id="UP000649604"/>
    </source>
</evidence>
<feature type="compositionally biased region" description="Acidic residues" evidence="2">
    <location>
        <begin position="1"/>
        <end position="11"/>
    </location>
</feature>
<evidence type="ECO:0000256" key="2">
    <source>
        <dbReference type="SAM" id="MobiDB-lite"/>
    </source>
</evidence>
<evidence type="ECO:0000313" key="3">
    <source>
        <dbReference type="EMBL" id="MBD3326942.1"/>
    </source>
</evidence>
<accession>A0A9D5JZ50</accession>
<organism evidence="3 4">
    <name type="scientific">candidate division KSB3 bacterium</name>
    <dbReference type="NCBI Taxonomy" id="2044937"/>
    <lineage>
        <taxon>Bacteria</taxon>
        <taxon>candidate division KSB3</taxon>
    </lineage>
</organism>
<gene>
    <name evidence="3" type="ORF">GF339_20320</name>
</gene>
<proteinExistence type="predicted"/>